<dbReference type="NCBIfam" id="TIGR02593">
    <property type="entry name" value="CRISPR_cas5"/>
    <property type="match status" value="1"/>
</dbReference>
<dbReference type="GO" id="GO:0051607">
    <property type="term" value="P:defense response to virus"/>
    <property type="evidence" value="ECO:0007669"/>
    <property type="project" value="UniProtKB-KW"/>
</dbReference>
<dbReference type="EMBL" id="VDLY02000002">
    <property type="protein sequence ID" value="KAB8169843.1"/>
    <property type="molecule type" value="Genomic_DNA"/>
</dbReference>
<dbReference type="InterPro" id="IPR010147">
    <property type="entry name" value="CRISPR-assoc_prot_CasD"/>
</dbReference>
<evidence type="ECO:0000256" key="2">
    <source>
        <dbReference type="SAM" id="MobiDB-lite"/>
    </source>
</evidence>
<dbReference type="AlphaFoldDB" id="A0A5N6AP15"/>
<organism evidence="3 4">
    <name type="scientific">Streptomyces mimosae</name>
    <dbReference type="NCBI Taxonomy" id="2586635"/>
    <lineage>
        <taxon>Bacteria</taxon>
        <taxon>Bacillati</taxon>
        <taxon>Actinomycetota</taxon>
        <taxon>Actinomycetes</taxon>
        <taxon>Kitasatosporales</taxon>
        <taxon>Streptomycetaceae</taxon>
        <taxon>Streptomyces</taxon>
    </lineage>
</organism>
<reference evidence="3" key="1">
    <citation type="submission" date="2019-10" db="EMBL/GenBank/DDBJ databases">
        <title>Nonomuraea sp. nov., isolated from Phyllanthus amarus.</title>
        <authorList>
            <person name="Klykleung N."/>
            <person name="Tanasupawat S."/>
        </authorList>
    </citation>
    <scope>NUCLEOTIDE SEQUENCE [LARGE SCALE GENOMIC DNA]</scope>
    <source>
        <strain evidence="3">3MP-10</strain>
    </source>
</reference>
<dbReference type="GO" id="GO:0003723">
    <property type="term" value="F:RNA binding"/>
    <property type="evidence" value="ECO:0007669"/>
    <property type="project" value="InterPro"/>
</dbReference>
<dbReference type="GO" id="GO:0043571">
    <property type="term" value="P:maintenance of CRISPR repeat elements"/>
    <property type="evidence" value="ECO:0007669"/>
    <property type="project" value="InterPro"/>
</dbReference>
<dbReference type="NCBIfam" id="TIGR01868">
    <property type="entry name" value="casD_Cas5e"/>
    <property type="match status" value="1"/>
</dbReference>
<comment type="caution">
    <text evidence="3">The sequence shown here is derived from an EMBL/GenBank/DDBJ whole genome shotgun (WGS) entry which is preliminary data.</text>
</comment>
<keyword evidence="1" id="KW-0051">Antiviral defense</keyword>
<keyword evidence="4" id="KW-1185">Reference proteome</keyword>
<dbReference type="CDD" id="cd09645">
    <property type="entry name" value="Cas5_I-E"/>
    <property type="match status" value="1"/>
</dbReference>
<dbReference type="InterPro" id="IPR013422">
    <property type="entry name" value="CRISPR-assoc_prot_Cas5_N"/>
</dbReference>
<dbReference type="RefSeq" id="WP_139666136.1">
    <property type="nucleotide sequence ID" value="NZ_VDLY02000002.1"/>
</dbReference>
<protein>
    <submittedName>
        <fullName evidence="3">Type I-E CRISPR-associated protein Cas5/CasD</fullName>
    </submittedName>
</protein>
<gene>
    <name evidence="3" type="primary">cas5e</name>
    <name evidence="3" type="ORF">FH607_003790</name>
</gene>
<evidence type="ECO:0000313" key="3">
    <source>
        <dbReference type="EMBL" id="KAB8169843.1"/>
    </source>
</evidence>
<proteinExistence type="predicted"/>
<evidence type="ECO:0000313" key="4">
    <source>
        <dbReference type="Proteomes" id="UP000314251"/>
    </source>
</evidence>
<evidence type="ECO:0000256" key="1">
    <source>
        <dbReference type="ARBA" id="ARBA00023118"/>
    </source>
</evidence>
<name>A0A5N6AP15_9ACTN</name>
<feature type="region of interest" description="Disordered" evidence="2">
    <location>
        <begin position="190"/>
        <end position="254"/>
    </location>
</feature>
<dbReference type="Proteomes" id="UP000314251">
    <property type="component" value="Unassembled WGS sequence"/>
</dbReference>
<accession>A0A5N6AP15</accession>
<dbReference type="Gene3D" id="3.30.70.2660">
    <property type="match status" value="1"/>
</dbReference>
<dbReference type="Pfam" id="PF09704">
    <property type="entry name" value="Cas_Cas5d"/>
    <property type="match status" value="1"/>
</dbReference>
<dbReference type="InterPro" id="IPR021124">
    <property type="entry name" value="CRISPR-assoc_prot_Cas5"/>
</dbReference>
<dbReference type="OrthoDB" id="3189549at2"/>
<sequence>MSVLLLRLAGPLQAWGSSSRFARRGTERAPTKSGVIGLLAAAQSRPRTADISDLVALRFGVRVDQPGTRVRDFHTAHHADSGKAMPVSVRFYLSDAVFVAGVEGDRELLLSLQSALEEPGFLPFLGRRSCPPSRPIAMGPPVDAALEDALREAPWQAAQWYRDRLANTARWDAGSEPREELDLWVDCPAGETPDHSVRDIPLSFDPRHRRYGPRGVRTELVPTPADPTPSRSPHHDPVAGLTPLAPGSASPRND</sequence>